<dbReference type="PANTHER" id="PTHR12835">
    <property type="entry name" value="BIOTIN PROTEIN LIGASE"/>
    <property type="match status" value="1"/>
</dbReference>
<evidence type="ECO:0000313" key="5">
    <source>
        <dbReference type="Proteomes" id="UP000182737"/>
    </source>
</evidence>
<dbReference type="InterPro" id="IPR013196">
    <property type="entry name" value="HTH_11"/>
</dbReference>
<keyword evidence="2" id="KW-0804">Transcription</keyword>
<proteinExistence type="inferred from homology"/>
<dbReference type="HAMAP" id="MF_00978">
    <property type="entry name" value="Bifunct_BirA"/>
    <property type="match status" value="1"/>
</dbReference>
<feature type="domain" description="BPL/LPL catalytic" evidence="3">
    <location>
        <begin position="97"/>
        <end position="294"/>
    </location>
</feature>
<dbReference type="SUPFAM" id="SSF46785">
    <property type="entry name" value="Winged helix' DNA-binding domain"/>
    <property type="match status" value="1"/>
</dbReference>
<dbReference type="InterPro" id="IPR036390">
    <property type="entry name" value="WH_DNA-bd_sf"/>
</dbReference>
<dbReference type="GO" id="GO:0004077">
    <property type="term" value="F:biotin--[biotin carboxyl-carrier protein] ligase activity"/>
    <property type="evidence" value="ECO:0007669"/>
    <property type="project" value="UniProtKB-UniRule"/>
</dbReference>
<organism evidence="4 5">
    <name type="scientific">Treponema bryantii</name>
    <dbReference type="NCBI Taxonomy" id="163"/>
    <lineage>
        <taxon>Bacteria</taxon>
        <taxon>Pseudomonadati</taxon>
        <taxon>Spirochaetota</taxon>
        <taxon>Spirochaetia</taxon>
        <taxon>Spirochaetales</taxon>
        <taxon>Treponemataceae</taxon>
        <taxon>Treponema</taxon>
    </lineage>
</organism>
<dbReference type="InterPro" id="IPR045864">
    <property type="entry name" value="aa-tRNA-synth_II/BPL/LPL"/>
</dbReference>
<keyword evidence="1 2" id="KW-0436">Ligase</keyword>
<keyword evidence="2" id="KW-0238">DNA-binding</keyword>
<evidence type="ECO:0000313" key="4">
    <source>
        <dbReference type="EMBL" id="SFI41706.1"/>
    </source>
</evidence>
<dbReference type="Gene3D" id="3.30.930.10">
    <property type="entry name" value="Bira Bifunctional Protein, Domain 2"/>
    <property type="match status" value="1"/>
</dbReference>
<dbReference type="GO" id="GO:0003677">
    <property type="term" value="F:DNA binding"/>
    <property type="evidence" value="ECO:0007669"/>
    <property type="project" value="UniProtKB-UniRule"/>
</dbReference>
<dbReference type="Proteomes" id="UP000182737">
    <property type="component" value="Unassembled WGS sequence"/>
</dbReference>
<keyword evidence="2" id="KW-0067">ATP-binding</keyword>
<feature type="binding site" evidence="2">
    <location>
        <position position="133"/>
    </location>
    <ligand>
        <name>biotin</name>
        <dbReference type="ChEBI" id="CHEBI:57586"/>
    </ligand>
</feature>
<dbReference type="EC" id="6.3.4.15" evidence="2"/>
<dbReference type="RefSeq" id="WP_083425622.1">
    <property type="nucleotide sequence ID" value="NZ_FORI01000001.1"/>
</dbReference>
<dbReference type="InterPro" id="IPR030855">
    <property type="entry name" value="Bifunct_BirA"/>
</dbReference>
<protein>
    <recommendedName>
        <fullName evidence="2">Bifunctional ligase/repressor BirA</fullName>
    </recommendedName>
    <alternativeName>
        <fullName evidence="2">Biotin--[acetyl-CoA-carboxylase] ligase</fullName>
        <ecNumber evidence="2">6.3.4.15</ecNumber>
    </alternativeName>
    <alternativeName>
        <fullName evidence="2">Biotin--protein ligase</fullName>
    </alternativeName>
    <alternativeName>
        <fullName evidence="2">Biotin-[acetyl-CoA carboxylase] synthetase</fullName>
    </alternativeName>
</protein>
<comment type="function">
    <text evidence="2">Acts both as a biotin--[acetyl-CoA-carboxylase] ligase and a repressor.</text>
</comment>
<dbReference type="OrthoDB" id="9807064at2"/>
<dbReference type="PANTHER" id="PTHR12835:SF5">
    <property type="entry name" value="BIOTIN--PROTEIN LIGASE"/>
    <property type="match status" value="1"/>
</dbReference>
<dbReference type="Pfam" id="PF08279">
    <property type="entry name" value="HTH_11"/>
    <property type="match status" value="1"/>
</dbReference>
<comment type="catalytic activity">
    <reaction evidence="2">
        <text>biotin + L-lysyl-[protein] + ATP = N(6)-biotinyl-L-lysyl-[protein] + AMP + diphosphate + H(+)</text>
        <dbReference type="Rhea" id="RHEA:11756"/>
        <dbReference type="Rhea" id="RHEA-COMP:9752"/>
        <dbReference type="Rhea" id="RHEA-COMP:10505"/>
        <dbReference type="ChEBI" id="CHEBI:15378"/>
        <dbReference type="ChEBI" id="CHEBI:29969"/>
        <dbReference type="ChEBI" id="CHEBI:30616"/>
        <dbReference type="ChEBI" id="CHEBI:33019"/>
        <dbReference type="ChEBI" id="CHEBI:57586"/>
        <dbReference type="ChEBI" id="CHEBI:83144"/>
        <dbReference type="ChEBI" id="CHEBI:456215"/>
        <dbReference type="EC" id="6.3.4.15"/>
    </reaction>
</comment>
<dbReference type="PROSITE" id="PS51733">
    <property type="entry name" value="BPL_LPL_CATALYTIC"/>
    <property type="match status" value="1"/>
</dbReference>
<feature type="binding site" evidence="2">
    <location>
        <position position="211"/>
    </location>
    <ligand>
        <name>biotin</name>
        <dbReference type="ChEBI" id="CHEBI:57586"/>
    </ligand>
</feature>
<sequence length="370" mass="39486">MTTKEKVLKMLVEAQGQAVSGEVLAAECGVSRAAVWKAVKALRETGSTIEGTTNGGYVLADNDIFTPELFSETFSSRFPDFPDCHIECFKEIDSTNTYAKRLLAECGNLRDASGQLTKAGKKYHKAVIVAEKQTAGRGRLGRTFVSPEKTGIYISVIYAPKGGITNPARLTASAAVAICRAIKNVLGQFPEACNIEPQIKWINDIFVGRKKVCGVLAEGVANFESGMIETAVVGMGINIKKNKTAFEGELADVVGTLEDALPQTSPDVPVPSISRVQLAAEIAGQVLNIFEEDSSSPAAHKAIIKEYKEASFLLGQELTVYPLIGDQKSSYKATATDIDENAGLIVTLKDGSKKTLSSGEVTLKSSSLAK</sequence>
<evidence type="ECO:0000256" key="1">
    <source>
        <dbReference type="ARBA" id="ARBA00022598"/>
    </source>
</evidence>
<dbReference type="NCBIfam" id="TIGR00121">
    <property type="entry name" value="birA_ligase"/>
    <property type="match status" value="1"/>
</dbReference>
<feature type="DNA-binding region" description="H-T-H motif" evidence="2">
    <location>
        <begin position="21"/>
        <end position="40"/>
    </location>
</feature>
<dbReference type="GO" id="GO:0005737">
    <property type="term" value="C:cytoplasm"/>
    <property type="evidence" value="ECO:0007669"/>
    <property type="project" value="TreeGrafter"/>
</dbReference>
<feature type="binding site" evidence="2">
    <location>
        <begin position="94"/>
        <end position="96"/>
    </location>
    <ligand>
        <name>biotin</name>
        <dbReference type="ChEBI" id="CHEBI:57586"/>
    </ligand>
</feature>
<keyword evidence="2" id="KW-0547">Nucleotide-binding</keyword>
<accession>A0A1I3I160</accession>
<dbReference type="GO" id="GO:0005524">
    <property type="term" value="F:ATP binding"/>
    <property type="evidence" value="ECO:0007669"/>
    <property type="project" value="UniProtKB-UniRule"/>
</dbReference>
<keyword evidence="2" id="KW-0092">Biotin</keyword>
<dbReference type="GO" id="GO:0006355">
    <property type="term" value="P:regulation of DNA-templated transcription"/>
    <property type="evidence" value="ECO:0007669"/>
    <property type="project" value="UniProtKB-UniRule"/>
</dbReference>
<keyword evidence="2" id="KW-0678">Repressor</keyword>
<evidence type="ECO:0000259" key="3">
    <source>
        <dbReference type="PROSITE" id="PS51733"/>
    </source>
</evidence>
<dbReference type="Gene3D" id="2.30.30.100">
    <property type="match status" value="1"/>
</dbReference>
<name>A0A1I3I160_9SPIR</name>
<dbReference type="InterPro" id="IPR004408">
    <property type="entry name" value="Biotin_CoA_COase_ligase"/>
</dbReference>
<dbReference type="InterPro" id="IPR036388">
    <property type="entry name" value="WH-like_DNA-bd_sf"/>
</dbReference>
<dbReference type="Gene3D" id="1.10.10.10">
    <property type="entry name" value="Winged helix-like DNA-binding domain superfamily/Winged helix DNA-binding domain"/>
    <property type="match status" value="1"/>
</dbReference>
<dbReference type="InterPro" id="IPR004143">
    <property type="entry name" value="BPL_LPL_catalytic"/>
</dbReference>
<dbReference type="Pfam" id="PF03099">
    <property type="entry name" value="BPL_LplA_LipB"/>
    <property type="match status" value="1"/>
</dbReference>
<feature type="binding site" evidence="2">
    <location>
        <begin position="137"/>
        <end position="139"/>
    </location>
    <ligand>
        <name>biotin</name>
        <dbReference type="ChEBI" id="CHEBI:57586"/>
    </ligand>
</feature>
<dbReference type="EMBL" id="FORI01000001">
    <property type="protein sequence ID" value="SFI41706.1"/>
    <property type="molecule type" value="Genomic_DNA"/>
</dbReference>
<dbReference type="AlphaFoldDB" id="A0A1I3I160"/>
<dbReference type="SUPFAM" id="SSF55681">
    <property type="entry name" value="Class II aaRS and biotin synthetases"/>
    <property type="match status" value="1"/>
</dbReference>
<keyword evidence="2" id="KW-0805">Transcription regulation</keyword>
<reference evidence="5" key="1">
    <citation type="submission" date="2016-10" db="EMBL/GenBank/DDBJ databases">
        <authorList>
            <person name="Varghese N."/>
            <person name="Submissions S."/>
        </authorList>
    </citation>
    <scope>NUCLEOTIDE SEQUENCE [LARGE SCALE GENOMIC DNA]</scope>
    <source>
        <strain evidence="5">XBD1002</strain>
    </source>
</reference>
<evidence type="ECO:0000256" key="2">
    <source>
        <dbReference type="HAMAP-Rule" id="MF_00978"/>
    </source>
</evidence>
<keyword evidence="5" id="KW-1185">Reference proteome</keyword>
<dbReference type="CDD" id="cd16442">
    <property type="entry name" value="BPL"/>
    <property type="match status" value="1"/>
</dbReference>
<comment type="similarity">
    <text evidence="2">Belongs to the biotin--protein ligase family.</text>
</comment>
<gene>
    <name evidence="2" type="primary">birA</name>
    <name evidence="4" type="ORF">SAMN04487775_101238</name>
</gene>